<keyword evidence="4" id="KW-0804">Transcription</keyword>
<dbReference type="Gene3D" id="1.10.10.10">
    <property type="entry name" value="Winged helix-like DNA-binding domain superfamily/Winged helix DNA-binding domain"/>
    <property type="match status" value="1"/>
</dbReference>
<dbReference type="CDD" id="cd05466">
    <property type="entry name" value="PBP2_LTTR_substrate"/>
    <property type="match status" value="1"/>
</dbReference>
<evidence type="ECO:0000259" key="5">
    <source>
        <dbReference type="PROSITE" id="PS50931"/>
    </source>
</evidence>
<accession>A0ABQ3H1N4</accession>
<proteinExistence type="inferred from homology"/>
<evidence type="ECO:0000256" key="3">
    <source>
        <dbReference type="ARBA" id="ARBA00023125"/>
    </source>
</evidence>
<comment type="similarity">
    <text evidence="1">Belongs to the LysR transcriptional regulatory family.</text>
</comment>
<dbReference type="Proteomes" id="UP000604737">
    <property type="component" value="Unassembled WGS sequence"/>
</dbReference>
<name>A0ABQ3H1N4_9NEIS</name>
<organism evidence="6 7">
    <name type="scientific">Jeongeupia chitinilytica</name>
    <dbReference type="NCBI Taxonomy" id="1041641"/>
    <lineage>
        <taxon>Bacteria</taxon>
        <taxon>Pseudomonadati</taxon>
        <taxon>Pseudomonadota</taxon>
        <taxon>Betaproteobacteria</taxon>
        <taxon>Neisseriales</taxon>
        <taxon>Chitinibacteraceae</taxon>
        <taxon>Jeongeupia</taxon>
    </lineage>
</organism>
<protein>
    <submittedName>
        <fullName evidence="6">Transcriptional regulator</fullName>
    </submittedName>
</protein>
<dbReference type="RefSeq" id="WP_189461448.1">
    <property type="nucleotide sequence ID" value="NZ_BMYO01000007.1"/>
</dbReference>
<dbReference type="InterPro" id="IPR005119">
    <property type="entry name" value="LysR_subst-bd"/>
</dbReference>
<dbReference type="InterPro" id="IPR036388">
    <property type="entry name" value="WH-like_DNA-bd_sf"/>
</dbReference>
<dbReference type="InterPro" id="IPR036390">
    <property type="entry name" value="WH_DNA-bd_sf"/>
</dbReference>
<feature type="domain" description="HTH lysR-type" evidence="5">
    <location>
        <begin position="1"/>
        <end position="60"/>
    </location>
</feature>
<comment type="caution">
    <text evidence="6">The sequence shown here is derived from an EMBL/GenBank/DDBJ whole genome shotgun (WGS) entry which is preliminary data.</text>
</comment>
<keyword evidence="7" id="KW-1185">Reference proteome</keyword>
<keyword evidence="3" id="KW-0238">DNA-binding</keyword>
<dbReference type="SUPFAM" id="SSF53850">
    <property type="entry name" value="Periplasmic binding protein-like II"/>
    <property type="match status" value="1"/>
</dbReference>
<evidence type="ECO:0000313" key="7">
    <source>
        <dbReference type="Proteomes" id="UP000604737"/>
    </source>
</evidence>
<dbReference type="PANTHER" id="PTHR30126">
    <property type="entry name" value="HTH-TYPE TRANSCRIPTIONAL REGULATOR"/>
    <property type="match status" value="1"/>
</dbReference>
<dbReference type="Pfam" id="PF00126">
    <property type="entry name" value="HTH_1"/>
    <property type="match status" value="1"/>
</dbReference>
<evidence type="ECO:0000256" key="2">
    <source>
        <dbReference type="ARBA" id="ARBA00023015"/>
    </source>
</evidence>
<dbReference type="Pfam" id="PF03466">
    <property type="entry name" value="LysR_substrate"/>
    <property type="match status" value="1"/>
</dbReference>
<dbReference type="SUPFAM" id="SSF46785">
    <property type="entry name" value="Winged helix' DNA-binding domain"/>
    <property type="match status" value="1"/>
</dbReference>
<evidence type="ECO:0000313" key="6">
    <source>
        <dbReference type="EMBL" id="GHD65919.1"/>
    </source>
</evidence>
<evidence type="ECO:0000256" key="1">
    <source>
        <dbReference type="ARBA" id="ARBA00009437"/>
    </source>
</evidence>
<dbReference type="EMBL" id="BMYO01000007">
    <property type="protein sequence ID" value="GHD65919.1"/>
    <property type="molecule type" value="Genomic_DNA"/>
</dbReference>
<evidence type="ECO:0000256" key="4">
    <source>
        <dbReference type="ARBA" id="ARBA00023163"/>
    </source>
</evidence>
<keyword evidence="2" id="KW-0805">Transcription regulation</keyword>
<dbReference type="Gene3D" id="3.40.190.290">
    <property type="match status" value="1"/>
</dbReference>
<dbReference type="PANTHER" id="PTHR30126:SF91">
    <property type="entry name" value="LYSR FAMILY TRANSCRIPTIONAL REGULATOR"/>
    <property type="match status" value="1"/>
</dbReference>
<reference evidence="7" key="1">
    <citation type="journal article" date="2019" name="Int. J. Syst. Evol. Microbiol.">
        <title>The Global Catalogue of Microorganisms (GCM) 10K type strain sequencing project: providing services to taxonomists for standard genome sequencing and annotation.</title>
        <authorList>
            <consortium name="The Broad Institute Genomics Platform"/>
            <consortium name="The Broad Institute Genome Sequencing Center for Infectious Disease"/>
            <person name="Wu L."/>
            <person name="Ma J."/>
        </authorList>
    </citation>
    <scope>NUCLEOTIDE SEQUENCE [LARGE SCALE GENOMIC DNA]</scope>
    <source>
        <strain evidence="7">KCTC 23701</strain>
    </source>
</reference>
<dbReference type="PROSITE" id="PS50931">
    <property type="entry name" value="HTH_LYSR"/>
    <property type="match status" value="1"/>
</dbReference>
<sequence>MNWTHDQLATFVAAVDAGSFSAAARRLGRAQSAVSSAIALLEASLGVTLFDRSARTPVLTDAGRVLLDEARELLRQREHFENRAFALGSQAPGQITLALDEGLPYLPAMQLLADFAGAYPQLAVTVLNCSAAEIAEWVADGQVDAGLSFRRHADDAAIESESVGAVPRVIVTGVTHPLATGEPVSRSTLARHRQLIVTPRTGNDDGDERLSPQVWYSDSLYAVAELAALGVGWAVVPRNVARYPTLAGRLVELAGNDVAFSALEVRLCWRTGRGSWPILGWLRRYLARAVFAGDDVPPQPVPGA</sequence>
<dbReference type="PRINTS" id="PR00039">
    <property type="entry name" value="HTHLYSR"/>
</dbReference>
<gene>
    <name evidence="6" type="ORF">GCM10007350_27250</name>
</gene>
<dbReference type="InterPro" id="IPR000847">
    <property type="entry name" value="LysR_HTH_N"/>
</dbReference>